<evidence type="ECO:0000256" key="1">
    <source>
        <dbReference type="SAM" id="MobiDB-lite"/>
    </source>
</evidence>
<sequence>MSNDLSINQNNFPTAPSMQQTGTNNFNVTNQEGGTVNFNITYQQRTASNSAEMMMAIQSFSKEYYQLIVTCEDDVFANNVVTIPASRALTKHNVPAEIFERCSTLTKDGIEELKRFPAIICRENTEFKGVTDPNQWAMFAYIKVVRVSGQNIKIAFNPIVPIQQQKLCDKRNAVFFDLNMDCAITDLNHSAWSVHKANIFEAFDEAGIPGIPRPI</sequence>
<protein>
    <submittedName>
        <fullName evidence="2">Uncharacterized protein</fullName>
    </submittedName>
</protein>
<organism evidence="2">
    <name type="scientific">Siphoviridae sp. ctm8l1</name>
    <dbReference type="NCBI Taxonomy" id="2827930"/>
    <lineage>
        <taxon>Viruses</taxon>
        <taxon>Duplodnaviria</taxon>
        <taxon>Heunggongvirae</taxon>
        <taxon>Uroviricota</taxon>
        <taxon>Caudoviricetes</taxon>
    </lineage>
</organism>
<reference evidence="2" key="1">
    <citation type="journal article" date="2021" name="Proc. Natl. Acad. Sci. U.S.A.">
        <title>A Catalog of Tens of Thousands of Viruses from Human Metagenomes Reveals Hidden Associations with Chronic Diseases.</title>
        <authorList>
            <person name="Tisza M.J."/>
            <person name="Buck C.B."/>
        </authorList>
    </citation>
    <scope>NUCLEOTIDE SEQUENCE</scope>
    <source>
        <strain evidence="2">Ctm8l1</strain>
    </source>
</reference>
<feature type="region of interest" description="Disordered" evidence="1">
    <location>
        <begin position="1"/>
        <end position="25"/>
    </location>
</feature>
<accession>A0A8S5T397</accession>
<evidence type="ECO:0000313" key="2">
    <source>
        <dbReference type="EMBL" id="DAF57805.1"/>
    </source>
</evidence>
<proteinExistence type="predicted"/>
<name>A0A8S5T397_9CAUD</name>
<dbReference type="EMBL" id="BK032739">
    <property type="protein sequence ID" value="DAF57805.1"/>
    <property type="molecule type" value="Genomic_DNA"/>
</dbReference>